<reference evidence="1 2" key="1">
    <citation type="submission" date="2018-11" db="EMBL/GenBank/DDBJ databases">
        <authorList>
            <consortium name="Pathogen Informatics"/>
        </authorList>
    </citation>
    <scope>NUCLEOTIDE SEQUENCE [LARGE SCALE GENOMIC DNA]</scope>
    <source>
        <strain>Denwood</strain>
        <strain evidence="2">Zambia</strain>
    </source>
</reference>
<protein>
    <submittedName>
        <fullName evidence="1">Uncharacterized protein</fullName>
    </submittedName>
</protein>
<dbReference type="EMBL" id="UZAL01035053">
    <property type="protein sequence ID" value="VDP66825.1"/>
    <property type="molecule type" value="Genomic_DNA"/>
</dbReference>
<accession>A0A3P8GJ85</accession>
<sequence>MKFPFPQGLHLISSKIRKIVIVIFCFKVEARKCS</sequence>
<dbReference type="Proteomes" id="UP000269396">
    <property type="component" value="Unassembled WGS sequence"/>
</dbReference>
<dbReference type="AlphaFoldDB" id="A0A3P8GJ85"/>
<keyword evidence="2" id="KW-1185">Reference proteome</keyword>
<gene>
    <name evidence="1" type="ORF">SMTD_LOCUS14793</name>
</gene>
<evidence type="ECO:0000313" key="1">
    <source>
        <dbReference type="EMBL" id="VDP66825.1"/>
    </source>
</evidence>
<organism evidence="1 2">
    <name type="scientific">Schistosoma mattheei</name>
    <dbReference type="NCBI Taxonomy" id="31246"/>
    <lineage>
        <taxon>Eukaryota</taxon>
        <taxon>Metazoa</taxon>
        <taxon>Spiralia</taxon>
        <taxon>Lophotrochozoa</taxon>
        <taxon>Platyhelminthes</taxon>
        <taxon>Trematoda</taxon>
        <taxon>Digenea</taxon>
        <taxon>Strigeidida</taxon>
        <taxon>Schistosomatoidea</taxon>
        <taxon>Schistosomatidae</taxon>
        <taxon>Schistosoma</taxon>
    </lineage>
</organism>
<evidence type="ECO:0000313" key="2">
    <source>
        <dbReference type="Proteomes" id="UP000269396"/>
    </source>
</evidence>
<name>A0A3P8GJ85_9TREM</name>
<proteinExistence type="predicted"/>